<proteinExistence type="predicted"/>
<evidence type="ECO:0000256" key="4">
    <source>
        <dbReference type="ARBA" id="ARBA00022737"/>
    </source>
</evidence>
<dbReference type="InterPro" id="IPR036375">
    <property type="entry name" value="Hemopexin-like_dom_sf"/>
</dbReference>
<dbReference type="InterPro" id="IPR051298">
    <property type="entry name" value="Heme_transport/Cell_adhesion"/>
</dbReference>
<evidence type="ECO:0000256" key="6">
    <source>
        <dbReference type="ARBA" id="ARBA00023180"/>
    </source>
</evidence>
<evidence type="ECO:0000256" key="5">
    <source>
        <dbReference type="ARBA" id="ARBA00023157"/>
    </source>
</evidence>
<sequence length="405" mass="46164">MTTTTMPTTTTTQPSTSTKQPNTEHTTKGNKDTESTKETPANKNTNTTVTQVTTSLITSKSPNTPASTVDRTTQYTSSFPTTLVTTKRRRVTYFPTTTYTTTYTARLPERITNITREYIRPEKIVTPLLYKDMPEQTNLCNGKPADGIVPLQNGSLAVFRGHYYWLLDGASSPSRCPRKITEVWGIPSPIDTVFSRCNCDGKTFFIKDSQYWRFTNDIMDSGYPKPVLKGFGGLNGKIVAALSVAKHKSRPESVYFFKKGGNVQQYTYKQESAKKCKKKIVTVKYPAYKPKAVIRRHRRRFQRAVRPHQIFRTVRIRQYPVIQITRQPTRVLQPEVKIASYWRGFPKEVNSVISVPNERKSDGYDYYAFSKDQYHHVDVASRIARPVTLLTGQTASKAWYKCPSE</sequence>
<dbReference type="PROSITE" id="PS00024">
    <property type="entry name" value="HEMOPEXIN"/>
    <property type="match status" value="1"/>
</dbReference>
<dbReference type="SMART" id="SM00120">
    <property type="entry name" value="HX"/>
    <property type="match status" value="2"/>
</dbReference>
<feature type="region of interest" description="Disordered" evidence="8">
    <location>
        <begin position="1"/>
        <end position="49"/>
    </location>
</feature>
<dbReference type="RefSeq" id="XP_015270737.1">
    <property type="nucleotide sequence ID" value="XM_015415251.1"/>
</dbReference>
<evidence type="ECO:0000256" key="8">
    <source>
        <dbReference type="SAM" id="MobiDB-lite"/>
    </source>
</evidence>
<gene>
    <name evidence="10" type="primary">PRG4</name>
</gene>
<comment type="subcellular location">
    <subcellularLocation>
        <location evidence="1">Secreted</location>
    </subcellularLocation>
</comment>
<evidence type="ECO:0000256" key="7">
    <source>
        <dbReference type="PROSITE-ProRule" id="PRU01011"/>
    </source>
</evidence>
<keyword evidence="2" id="KW-0964">Secreted</keyword>
<keyword evidence="5" id="KW-1015">Disulfide bond</keyword>
<dbReference type="PANTHER" id="PTHR22917:SF1">
    <property type="entry name" value="PROTEOGLYCAN 4"/>
    <property type="match status" value="1"/>
</dbReference>
<dbReference type="InterPro" id="IPR018487">
    <property type="entry name" value="Hemopexin-like_repeat"/>
</dbReference>
<keyword evidence="4" id="KW-0677">Repeat</keyword>
<feature type="compositionally biased region" description="Basic and acidic residues" evidence="8">
    <location>
        <begin position="25"/>
        <end position="37"/>
    </location>
</feature>
<dbReference type="SUPFAM" id="SSF50923">
    <property type="entry name" value="Hemopexin-like domain"/>
    <property type="match status" value="1"/>
</dbReference>
<dbReference type="Gene3D" id="2.110.10.10">
    <property type="entry name" value="Hemopexin-like domain"/>
    <property type="match status" value="1"/>
</dbReference>
<evidence type="ECO:0000313" key="9">
    <source>
        <dbReference type="Proteomes" id="UP000694871"/>
    </source>
</evidence>
<dbReference type="PANTHER" id="PTHR22917">
    <property type="entry name" value="HEMOPEXIN DOMAIN-CONTAINING PROTEIN"/>
    <property type="match status" value="1"/>
</dbReference>
<dbReference type="InterPro" id="IPR018486">
    <property type="entry name" value="Hemopexin_CS"/>
</dbReference>
<dbReference type="PROSITE" id="PS51642">
    <property type="entry name" value="HEMOPEXIN_2"/>
    <property type="match status" value="1"/>
</dbReference>
<keyword evidence="3" id="KW-0732">Signal</keyword>
<feature type="region of interest" description="Disordered" evidence="8">
    <location>
        <begin position="54"/>
        <end position="73"/>
    </location>
</feature>
<name>A0ABM1KAK0_GEKJA</name>
<evidence type="ECO:0000313" key="10">
    <source>
        <dbReference type="RefSeq" id="XP_015270737.1"/>
    </source>
</evidence>
<dbReference type="CDD" id="cd00094">
    <property type="entry name" value="HX"/>
    <property type="match status" value="1"/>
</dbReference>
<feature type="compositionally biased region" description="Polar residues" evidence="8">
    <location>
        <begin position="55"/>
        <end position="73"/>
    </location>
</feature>
<protein>
    <submittedName>
        <fullName evidence="10">Proteoglycan 4</fullName>
    </submittedName>
</protein>
<reference evidence="10" key="1">
    <citation type="submission" date="2025-08" db="UniProtKB">
        <authorList>
            <consortium name="RefSeq"/>
        </authorList>
    </citation>
    <scope>IDENTIFICATION</scope>
</reference>
<accession>A0ABM1KAK0</accession>
<evidence type="ECO:0000256" key="2">
    <source>
        <dbReference type="ARBA" id="ARBA00022525"/>
    </source>
</evidence>
<evidence type="ECO:0000256" key="3">
    <source>
        <dbReference type="ARBA" id="ARBA00022729"/>
    </source>
</evidence>
<feature type="repeat" description="Hemopexin" evidence="7">
    <location>
        <begin position="187"/>
        <end position="234"/>
    </location>
</feature>
<keyword evidence="6" id="KW-0325">Glycoprotein</keyword>
<dbReference type="InterPro" id="IPR000585">
    <property type="entry name" value="Hemopexin-like_dom"/>
</dbReference>
<dbReference type="Proteomes" id="UP000694871">
    <property type="component" value="Unplaced"/>
</dbReference>
<dbReference type="GeneID" id="107113855"/>
<evidence type="ECO:0000256" key="1">
    <source>
        <dbReference type="ARBA" id="ARBA00004613"/>
    </source>
</evidence>
<feature type="compositionally biased region" description="Low complexity" evidence="8">
    <location>
        <begin position="1"/>
        <end position="18"/>
    </location>
</feature>
<organism evidence="9 10">
    <name type="scientific">Gekko japonicus</name>
    <name type="common">Schlegel's Japanese gecko</name>
    <dbReference type="NCBI Taxonomy" id="146911"/>
    <lineage>
        <taxon>Eukaryota</taxon>
        <taxon>Metazoa</taxon>
        <taxon>Chordata</taxon>
        <taxon>Craniata</taxon>
        <taxon>Vertebrata</taxon>
        <taxon>Euteleostomi</taxon>
        <taxon>Lepidosauria</taxon>
        <taxon>Squamata</taxon>
        <taxon>Bifurcata</taxon>
        <taxon>Gekkota</taxon>
        <taxon>Gekkonidae</taxon>
        <taxon>Gekkoninae</taxon>
        <taxon>Gekko</taxon>
    </lineage>
</organism>
<dbReference type="Pfam" id="PF00045">
    <property type="entry name" value="Hemopexin"/>
    <property type="match status" value="1"/>
</dbReference>
<keyword evidence="9" id="KW-1185">Reference proteome</keyword>